<dbReference type="Proteomes" id="UP000179807">
    <property type="component" value="Unassembled WGS sequence"/>
</dbReference>
<keyword evidence="3" id="KW-0677">Repeat</keyword>
<evidence type="ECO:0000313" key="7">
    <source>
        <dbReference type="Proteomes" id="UP000179807"/>
    </source>
</evidence>
<reference evidence="6" key="1">
    <citation type="submission" date="2016-10" db="EMBL/GenBank/DDBJ databases">
        <authorList>
            <person name="Benchimol M."/>
            <person name="Almeida L.G."/>
            <person name="Vasconcelos A.T."/>
            <person name="Perreira-Neves A."/>
            <person name="Rosa I.A."/>
            <person name="Tasca T."/>
            <person name="Bogo M.R."/>
            <person name="de Souza W."/>
        </authorList>
    </citation>
    <scope>NUCLEOTIDE SEQUENCE [LARGE SCALE GENOMIC DNA]</scope>
    <source>
        <strain evidence="6">K</strain>
    </source>
</reference>
<proteinExistence type="predicted"/>
<dbReference type="EMBL" id="MLAK01000869">
    <property type="protein sequence ID" value="OHT02404.1"/>
    <property type="molecule type" value="Genomic_DNA"/>
</dbReference>
<dbReference type="InterPro" id="IPR001611">
    <property type="entry name" value="Leu-rich_rpt"/>
</dbReference>
<feature type="compositionally biased region" description="Low complexity" evidence="4">
    <location>
        <begin position="870"/>
        <end position="883"/>
    </location>
</feature>
<evidence type="ECO:0000313" key="6">
    <source>
        <dbReference type="EMBL" id="OHT02404.1"/>
    </source>
</evidence>
<dbReference type="PROSITE" id="PS51450">
    <property type="entry name" value="LRR"/>
    <property type="match status" value="1"/>
</dbReference>
<dbReference type="GeneID" id="94842119"/>
<sequence>MKTKSGKPDSSSDIILLCNKHLTSLPKDIPDSPIYLDFSSNKIENLDFPHDFDTLISLHLNENPLRNLNSINFGNLRSLSLDFCNLNSLKKLPQLPNLISLSLVGNLLKSYEYFRIFPNLTKIDLRGNSVSFSVIHTIAAISSLRLSSVNGHSVTEAEFSSAYQMSPIVGHALRKGRDISPQSDEKAASLAFLTSEPPLEVKNIGGCLVIRCPVEGTSNVKWYQSSSNESEWEILDCTARTLPVTPMMFLRLIKCEYNNQTFYTSDVIQRDDSRSSLSFAVQPVIIGSGNVGAILSLNNQQSFPTKVKWSFAGNGESIGDCQVLIVPPEARGQRIIAEIYPFSPVFEKVQFAPLTTEIQISNVQETELIRLSIPDKIVEDAPFEIEYETYPANAKLKFTIDAADSFESPFTTVAKLQNKTTFTPTSKEVGKFLRVTTFVGDRQYCAYSSHCVAKVKATLKRGLICGENKTNHPRIFLFEFGDTEAVECTQKWYVDDGANKEYISEEKIVVPGDDCADLILGVEVTAKFDDGKLQTFVITYDQPLEKATPLINVPGLKQPVEDSKIVMVHVGEWLISDIRTRGGFRTMGDSEIYTPKASDIGKFIRFCSEMTDVIMGPVLPSQSPIQAITLVNNGELAVGSIIRADYKFYRNRECDNFHIKWIRCSRATPDKLAQDGGNEYILAYDDYGSKIKARIESTDWQKDSDLTPIIKRGDYNGPIIRGKAAVGEVLSVQITTGDVKWYHNDDPEICLCEGTTFSVRFIDVNHRIRVEVNGKYHELTESVSSVCVEEGQIIQFDEVFHRDLTEKTGVLWFRYVFSEQEWREVSDKRSYKVSRGDIGSVIRVVSYKIHKDGAKTSEIFADIGSITANSNSNSNYNSSSHYLSNEESKKIRNKTNNRINYHEKRFEDDNESENENDLVNENESENGNEEEEEEEYHEARLEFTHHGQLKIVGNFHEDDEELKFFWRRWRNGRFDEIKGSSERKMTPHPSMVGCEIDGGYQTSTSPDVIWTNKIFIEHALPPPEVQLYENGALVPGCELECQTNPVEGLTNVRYAWKRWDGMEFERIVTSNENTYIVTEEDTDCYVCCDVYFVDNKGIHGPKTSVETSGPVSSEAVVIEGDPIVGCPLRAEGVDEFMKICKFIWQRGNDENWIDVGRKRAYRCSCDDVGNFIRVICTSEDEERISHEVGPIEMNENILMKMKEMMKNGSVKFKGKEQNGTRWTIDALQNVFSIKSRAGTKSVNWKNVEIRAAPSSERKVEIMIGNSFRVSIVPLFNNDGESDAGFDRELCIIILRTFKEKAPPPPTTPRKKQ</sequence>
<dbReference type="Gene3D" id="3.80.10.10">
    <property type="entry name" value="Ribonuclease Inhibitor"/>
    <property type="match status" value="1"/>
</dbReference>
<dbReference type="RefSeq" id="XP_068355540.1">
    <property type="nucleotide sequence ID" value="XM_068507415.1"/>
</dbReference>
<dbReference type="InterPro" id="IPR007110">
    <property type="entry name" value="Ig-like_dom"/>
</dbReference>
<dbReference type="PANTHER" id="PTHR24366">
    <property type="entry name" value="IG(IMMUNOGLOBULIN) AND LRR(LEUCINE RICH REPEAT) DOMAINS"/>
    <property type="match status" value="1"/>
</dbReference>
<evidence type="ECO:0000256" key="3">
    <source>
        <dbReference type="ARBA" id="ARBA00022737"/>
    </source>
</evidence>
<accession>A0A1J4JXZ4</accession>
<gene>
    <name evidence="6" type="ORF">TRFO_30545</name>
</gene>
<evidence type="ECO:0000256" key="4">
    <source>
        <dbReference type="SAM" id="MobiDB-lite"/>
    </source>
</evidence>
<organism evidence="6 7">
    <name type="scientific">Tritrichomonas foetus</name>
    <dbReference type="NCBI Taxonomy" id="1144522"/>
    <lineage>
        <taxon>Eukaryota</taxon>
        <taxon>Metamonada</taxon>
        <taxon>Parabasalia</taxon>
        <taxon>Tritrichomonadida</taxon>
        <taxon>Tritrichomonadidae</taxon>
        <taxon>Tritrichomonas</taxon>
    </lineage>
</organism>
<dbReference type="InterPro" id="IPR032675">
    <property type="entry name" value="LRR_dom_sf"/>
</dbReference>
<keyword evidence="1" id="KW-0433">Leucine-rich repeat</keyword>
<name>A0A1J4JXZ4_9EUKA</name>
<dbReference type="SUPFAM" id="SSF52058">
    <property type="entry name" value="L domain-like"/>
    <property type="match status" value="1"/>
</dbReference>
<feature type="region of interest" description="Disordered" evidence="4">
    <location>
        <begin position="870"/>
        <end position="938"/>
    </location>
</feature>
<dbReference type="PANTHER" id="PTHR24366:SF170">
    <property type="entry name" value="RE50361P"/>
    <property type="match status" value="1"/>
</dbReference>
<evidence type="ECO:0000259" key="5">
    <source>
        <dbReference type="PROSITE" id="PS50835"/>
    </source>
</evidence>
<feature type="compositionally biased region" description="Acidic residues" evidence="4">
    <location>
        <begin position="908"/>
        <end position="936"/>
    </location>
</feature>
<comment type="caution">
    <text evidence="6">The sequence shown here is derived from an EMBL/GenBank/DDBJ whole genome shotgun (WGS) entry which is preliminary data.</text>
</comment>
<dbReference type="PROSITE" id="PS50835">
    <property type="entry name" value="IG_LIKE"/>
    <property type="match status" value="1"/>
</dbReference>
<dbReference type="VEuPathDB" id="TrichDB:TRFO_30545"/>
<feature type="domain" description="Ig-like" evidence="5">
    <location>
        <begin position="1006"/>
        <end position="1087"/>
    </location>
</feature>
<keyword evidence="7" id="KW-1185">Reference proteome</keyword>
<evidence type="ECO:0000256" key="2">
    <source>
        <dbReference type="ARBA" id="ARBA00022729"/>
    </source>
</evidence>
<evidence type="ECO:0000256" key="1">
    <source>
        <dbReference type="ARBA" id="ARBA00022614"/>
    </source>
</evidence>
<dbReference type="OrthoDB" id="7451790at2759"/>
<keyword evidence="2" id="KW-0732">Signal</keyword>
<protein>
    <recommendedName>
        <fullName evidence="5">Ig-like domain-containing protein</fullName>
    </recommendedName>
</protein>